<reference evidence="5 6" key="1">
    <citation type="submission" date="2016-11" db="EMBL/GenBank/DDBJ databases">
        <title>Trade-off between light-utilization and light-protection in marine flavobacteria.</title>
        <authorList>
            <person name="Kumagai Y."/>
        </authorList>
    </citation>
    <scope>NUCLEOTIDE SEQUENCE [LARGE SCALE GENOMIC DNA]</scope>
    <source>
        <strain evidence="5 6">NBRC 107741</strain>
    </source>
</reference>
<name>A0A2S7KMS3_9FLAO</name>
<feature type="transmembrane region" description="Helical" evidence="1">
    <location>
        <begin position="287"/>
        <end position="309"/>
    </location>
</feature>
<evidence type="ECO:0000313" key="6">
    <source>
        <dbReference type="Proteomes" id="UP000239800"/>
    </source>
</evidence>
<dbReference type="AlphaFoldDB" id="A0A2S7KMS3"/>
<proteinExistence type="predicted"/>
<feature type="transmembrane region" description="Helical" evidence="1">
    <location>
        <begin position="346"/>
        <end position="362"/>
    </location>
</feature>
<dbReference type="Proteomes" id="UP000239800">
    <property type="component" value="Unassembled WGS sequence"/>
</dbReference>
<sequence length="392" mass="45064">MRQQLTLLLSTFLILFSAGVHAQKEVNFADPKISLITVGPGKNLYDKFGHTGIRLQDGDLDIVFNYGSYDFDTPNFYLKFAQGQMMYKVTTNYFESFLNFYKGENRWVKEQVLLLSPEEKSKMMDFLRENIKPENSRYRYDFFYDNCATKPRDVIFKGRESLVTIDESYASDGLTFRQLIQQNVHWNTWGSMGMDLGIGAVTDRVATAWEYQFLPEYVSQAVAGAQMTVDGREVPLAGASRMLFENEPVEDGANFLLSPLLLFILIGGLIIWVTWKDTSNGRRSRWLDISIMGLTGIVGVILMLLWFATEHSTTANNYNLLWASPLSLIALWPLTKMQPPRWCRRYIAFLLLMGVLMIIHWLTGVQEFALSLIPLFLALGYRYLYLFLVLPK</sequence>
<evidence type="ECO:0000259" key="3">
    <source>
        <dbReference type="Pfam" id="PF13387"/>
    </source>
</evidence>
<feature type="signal peptide" evidence="2">
    <location>
        <begin position="1"/>
        <end position="22"/>
    </location>
</feature>
<accession>A0A2S7KMS3</accession>
<keyword evidence="2" id="KW-0732">Signal</keyword>
<evidence type="ECO:0000259" key="4">
    <source>
        <dbReference type="Pfam" id="PF25221"/>
    </source>
</evidence>
<feature type="domain" description="Lnb-like transmembrane" evidence="4">
    <location>
        <begin position="256"/>
        <end position="389"/>
    </location>
</feature>
<feature type="transmembrane region" description="Helical" evidence="1">
    <location>
        <begin position="368"/>
        <end position="390"/>
    </location>
</feature>
<dbReference type="OrthoDB" id="319167at2"/>
<dbReference type="Pfam" id="PF13387">
    <property type="entry name" value="Lnb_N"/>
    <property type="match status" value="1"/>
</dbReference>
<feature type="transmembrane region" description="Helical" evidence="1">
    <location>
        <begin position="315"/>
        <end position="334"/>
    </location>
</feature>
<dbReference type="EMBL" id="MQUB01000001">
    <property type="protein sequence ID" value="PQB03898.1"/>
    <property type="molecule type" value="Genomic_DNA"/>
</dbReference>
<protein>
    <submittedName>
        <fullName evidence="5">Uncharacterized protein</fullName>
    </submittedName>
</protein>
<evidence type="ECO:0000313" key="5">
    <source>
        <dbReference type="EMBL" id="PQB03898.1"/>
    </source>
</evidence>
<evidence type="ECO:0000256" key="1">
    <source>
        <dbReference type="SAM" id="Phobius"/>
    </source>
</evidence>
<feature type="chain" id="PRO_5015723556" evidence="2">
    <location>
        <begin position="23"/>
        <end position="392"/>
    </location>
</feature>
<dbReference type="Pfam" id="PF25221">
    <property type="entry name" value="5TMH_Lnb"/>
    <property type="match status" value="1"/>
</dbReference>
<dbReference type="InterPro" id="IPR057436">
    <property type="entry name" value="5TMH_Lnb"/>
</dbReference>
<comment type="caution">
    <text evidence="5">The sequence shown here is derived from an EMBL/GenBank/DDBJ whole genome shotgun (WGS) entry which is preliminary data.</text>
</comment>
<feature type="transmembrane region" description="Helical" evidence="1">
    <location>
        <begin position="255"/>
        <end position="275"/>
    </location>
</feature>
<dbReference type="InterPro" id="IPR025178">
    <property type="entry name" value="Lnb_N"/>
</dbReference>
<keyword evidence="1" id="KW-0472">Membrane</keyword>
<feature type="domain" description="Lnb N-terminal periplasmic" evidence="3">
    <location>
        <begin position="23"/>
        <end position="162"/>
    </location>
</feature>
<evidence type="ECO:0000256" key="2">
    <source>
        <dbReference type="SAM" id="SignalP"/>
    </source>
</evidence>
<organism evidence="5 6">
    <name type="scientific">Aureitalea marina</name>
    <dbReference type="NCBI Taxonomy" id="930804"/>
    <lineage>
        <taxon>Bacteria</taxon>
        <taxon>Pseudomonadati</taxon>
        <taxon>Bacteroidota</taxon>
        <taxon>Flavobacteriia</taxon>
        <taxon>Flavobacteriales</taxon>
        <taxon>Flavobacteriaceae</taxon>
        <taxon>Aureitalea</taxon>
    </lineage>
</organism>
<gene>
    <name evidence="5" type="ORF">BST85_02480</name>
</gene>
<keyword evidence="1" id="KW-0812">Transmembrane</keyword>
<keyword evidence="6" id="KW-1185">Reference proteome</keyword>
<dbReference type="RefSeq" id="WP_104811819.1">
    <property type="nucleotide sequence ID" value="NZ_MQUB01000001.1"/>
</dbReference>
<keyword evidence="1" id="KW-1133">Transmembrane helix</keyword>